<dbReference type="InterPro" id="IPR000917">
    <property type="entry name" value="Sulfatase_N"/>
</dbReference>
<keyword evidence="1" id="KW-0479">Metal-binding</keyword>
<dbReference type="Pfam" id="PF00884">
    <property type="entry name" value="Sulfatase"/>
    <property type="match status" value="1"/>
</dbReference>
<dbReference type="CDD" id="cd16150">
    <property type="entry name" value="sulfatase_like"/>
    <property type="match status" value="1"/>
</dbReference>
<keyword evidence="5" id="KW-1185">Reference proteome</keyword>
<gene>
    <name evidence="4" type="ORF">KLLA0_E00309g</name>
</gene>
<dbReference type="PANTHER" id="PTHR45953">
    <property type="entry name" value="IDURONATE 2-SULFATASE"/>
    <property type="match status" value="1"/>
</dbReference>
<evidence type="ECO:0000313" key="5">
    <source>
        <dbReference type="Proteomes" id="UP000000598"/>
    </source>
</evidence>
<dbReference type="Gene3D" id="3.40.720.10">
    <property type="entry name" value="Alkaline Phosphatase, subunit A"/>
    <property type="match status" value="1"/>
</dbReference>
<dbReference type="GO" id="GO:0019637">
    <property type="term" value="P:organophosphate metabolic process"/>
    <property type="evidence" value="ECO:0007669"/>
    <property type="project" value="UniProtKB-ARBA"/>
</dbReference>
<dbReference type="Proteomes" id="UP000000598">
    <property type="component" value="Chromosome E"/>
</dbReference>
<dbReference type="PaxDb" id="284590-Q6CQ28"/>
<proteinExistence type="predicted"/>
<dbReference type="InParanoid" id="Q6CQ28"/>
<dbReference type="AlphaFoldDB" id="Q6CQ28"/>
<dbReference type="GO" id="GO:0046872">
    <property type="term" value="F:metal ion binding"/>
    <property type="evidence" value="ECO:0007669"/>
    <property type="project" value="UniProtKB-KW"/>
</dbReference>
<dbReference type="EMBL" id="CR382125">
    <property type="protein sequence ID" value="CAG99048.1"/>
    <property type="molecule type" value="Genomic_DNA"/>
</dbReference>
<dbReference type="SUPFAM" id="SSF53649">
    <property type="entry name" value="Alkaline phosphatase-like"/>
    <property type="match status" value="1"/>
</dbReference>
<dbReference type="GO" id="GO:0004423">
    <property type="term" value="F:iduronate-2-sulfatase activity"/>
    <property type="evidence" value="ECO:0007669"/>
    <property type="project" value="TreeGrafter"/>
</dbReference>
<reference evidence="4 5" key="1">
    <citation type="journal article" date="2004" name="Nature">
        <title>Genome evolution in yeasts.</title>
        <authorList>
            <consortium name="Genolevures"/>
            <person name="Dujon B."/>
            <person name="Sherman D."/>
            <person name="Fischer G."/>
            <person name="Durrens P."/>
            <person name="Casaregola S."/>
            <person name="Lafontaine I."/>
            <person name="de Montigny J."/>
            <person name="Marck C."/>
            <person name="Neuveglise C."/>
            <person name="Talla E."/>
            <person name="Goffard N."/>
            <person name="Frangeul L."/>
            <person name="Aigle M."/>
            <person name="Anthouard V."/>
            <person name="Babour A."/>
            <person name="Barbe V."/>
            <person name="Barnay S."/>
            <person name="Blanchin S."/>
            <person name="Beckerich J.M."/>
            <person name="Beyne E."/>
            <person name="Bleykasten C."/>
            <person name="Boisrame A."/>
            <person name="Boyer J."/>
            <person name="Cattolico L."/>
            <person name="Confanioleri F."/>
            <person name="de Daruvar A."/>
            <person name="Despons L."/>
            <person name="Fabre E."/>
            <person name="Fairhead C."/>
            <person name="Ferry-Dumazet H."/>
            <person name="Groppi A."/>
            <person name="Hantraye F."/>
            <person name="Hennequin C."/>
            <person name="Jauniaux N."/>
            <person name="Joyet P."/>
            <person name="Kachouri R."/>
            <person name="Kerrest A."/>
            <person name="Koszul R."/>
            <person name="Lemaire M."/>
            <person name="Lesur I."/>
            <person name="Ma L."/>
            <person name="Muller H."/>
            <person name="Nicaud J.M."/>
            <person name="Nikolski M."/>
            <person name="Oztas S."/>
            <person name="Ozier-Kalogeropoulos O."/>
            <person name="Pellenz S."/>
            <person name="Potier S."/>
            <person name="Richard G.F."/>
            <person name="Straub M.L."/>
            <person name="Suleau A."/>
            <person name="Swennene D."/>
            <person name="Tekaia F."/>
            <person name="Wesolowski-Louvel M."/>
            <person name="Westhof E."/>
            <person name="Wirth B."/>
            <person name="Zeniou-Meyer M."/>
            <person name="Zivanovic I."/>
            <person name="Bolotin-Fukuhara M."/>
            <person name="Thierry A."/>
            <person name="Bouchier C."/>
            <person name="Caudron B."/>
            <person name="Scarpelli C."/>
            <person name="Gaillardin C."/>
            <person name="Weissenbach J."/>
            <person name="Wincker P."/>
            <person name="Souciet J.L."/>
        </authorList>
    </citation>
    <scope>NUCLEOTIDE SEQUENCE [LARGE SCALE GENOMIC DNA]</scope>
    <source>
        <strain evidence="5">ATCC 8585 / CBS 2359 / DSM 70799 / NBRC 1267 / NRRL Y-1140 / WM37</strain>
    </source>
</reference>
<dbReference type="InterPro" id="IPR017850">
    <property type="entry name" value="Alkaline_phosphatase_core_sf"/>
</dbReference>
<dbReference type="HOGENOM" id="CLU_006332_9_2_1"/>
<dbReference type="KEGG" id="kla:KLLA0_E00309g"/>
<dbReference type="GO" id="GO:0005737">
    <property type="term" value="C:cytoplasm"/>
    <property type="evidence" value="ECO:0007669"/>
    <property type="project" value="TreeGrafter"/>
</dbReference>
<dbReference type="GeneID" id="2894062"/>
<protein>
    <submittedName>
        <fullName evidence="4">KLLA0E00309p</fullName>
    </submittedName>
</protein>
<evidence type="ECO:0000313" key="4">
    <source>
        <dbReference type="EMBL" id="CAG99048.1"/>
    </source>
</evidence>
<dbReference type="OMA" id="DHGELHG"/>
<keyword evidence="2" id="KW-0378">Hydrolase</keyword>
<evidence type="ECO:0000256" key="1">
    <source>
        <dbReference type="ARBA" id="ARBA00022723"/>
    </source>
</evidence>
<dbReference type="RefSeq" id="XP_453961.1">
    <property type="nucleotide sequence ID" value="XM_453961.1"/>
</dbReference>
<accession>Q6CQ28</accession>
<evidence type="ECO:0000259" key="3">
    <source>
        <dbReference type="Pfam" id="PF00884"/>
    </source>
</evidence>
<evidence type="ECO:0000256" key="2">
    <source>
        <dbReference type="ARBA" id="ARBA00022801"/>
    </source>
</evidence>
<dbReference type="PANTHER" id="PTHR45953:SF1">
    <property type="entry name" value="IDURONATE 2-SULFATASE"/>
    <property type="match status" value="1"/>
</dbReference>
<dbReference type="STRING" id="284590.Q6CQ28"/>
<dbReference type="GO" id="GO:0006796">
    <property type="term" value="P:phosphate-containing compound metabolic process"/>
    <property type="evidence" value="ECO:0007669"/>
    <property type="project" value="UniProtKB-ARBA"/>
</dbReference>
<dbReference type="eggNOG" id="KOG3867">
    <property type="taxonomic scope" value="Eukaryota"/>
</dbReference>
<organism evidence="4 5">
    <name type="scientific">Kluyveromyces lactis (strain ATCC 8585 / CBS 2359 / DSM 70799 / NBRC 1267 / NRRL Y-1140 / WM37)</name>
    <name type="common">Yeast</name>
    <name type="synonym">Candida sphaerica</name>
    <dbReference type="NCBI Taxonomy" id="284590"/>
    <lineage>
        <taxon>Eukaryota</taxon>
        <taxon>Fungi</taxon>
        <taxon>Dikarya</taxon>
        <taxon>Ascomycota</taxon>
        <taxon>Saccharomycotina</taxon>
        <taxon>Saccharomycetes</taxon>
        <taxon>Saccharomycetales</taxon>
        <taxon>Saccharomycetaceae</taxon>
        <taxon>Kluyveromyces</taxon>
    </lineage>
</organism>
<sequence length="502" mass="57992">MSPKPNLILFMPDQLRYDCIGANGNQKIQTPNIDRLTKLGARFSNCYLQHSVCSQSRASMFTGKYPHVTGHRGLTTLIKPYEDNLFKSLKNDGYFVVNVGTRGDLFSAGGYEESFDEYGFTVKTNYDIFKKNRSLEKPSFQDIQVDWPRLYYSGNRGDDLKIDYDEAVISSAEKWLKAFKKDSSLTDGKPWVLFLPLFFPHCPFEVEEKWYNMYSREDVPARVKIETKTGGEPLYMRRLREKHGLIDLPERVWNEAIATYYGMISRLDWQFGRILNLVEDELKNNLFLFFFTDHGEYLGDHNLIEKWPSGVSEQLTHGPLFIAGPEVEKGRTINHLVEMLDLVPTIFDLGKVETRYPNNGKSLVPLLSAQSTNDIIHKEYVVTEGGFLKSEEPIIEIAPFPYDIKANLQHDEIDTVGRVISMRTKEFTFVYRLYEPNELYNRIDDLDERHNLIAEPSYTSTVDAFEKKILKFFIESSDHAPFVSDVRIPEVNLPLPGSKEFK</sequence>
<name>Q6CQ28_KLULA</name>
<feature type="domain" description="Sulfatase N-terminal" evidence="3">
    <location>
        <begin position="5"/>
        <end position="350"/>
    </location>
</feature>